<evidence type="ECO:0000313" key="1">
    <source>
        <dbReference type="EMBL" id="ONI41441.1"/>
    </source>
</evidence>
<evidence type="ECO:0000313" key="2">
    <source>
        <dbReference type="Proteomes" id="UP000188605"/>
    </source>
</evidence>
<organism evidence="1 2">
    <name type="scientific">Candidatus Epulonipiscium fishelsonii</name>
    <dbReference type="NCBI Taxonomy" id="77094"/>
    <lineage>
        <taxon>Bacteria</taxon>
        <taxon>Bacillati</taxon>
        <taxon>Bacillota</taxon>
        <taxon>Clostridia</taxon>
        <taxon>Lachnospirales</taxon>
        <taxon>Lachnospiraceae</taxon>
        <taxon>Candidatus Epulonipiscium</taxon>
    </lineage>
</organism>
<sequence length="59" mass="6464">MGPMPTHGAPTILIALLIHEAGVILGGTLERKKVWNCMENLHQKYGDACCAEQLYILLS</sequence>
<dbReference type="Proteomes" id="UP000188605">
    <property type="component" value="Unassembled WGS sequence"/>
</dbReference>
<protein>
    <submittedName>
        <fullName evidence="1">Uncharacterized protein</fullName>
    </submittedName>
</protein>
<keyword evidence="2" id="KW-1185">Reference proteome</keyword>
<reference evidence="1" key="1">
    <citation type="submission" date="2016-08" db="EMBL/GenBank/DDBJ databases">
        <authorList>
            <person name="Ngugi D.K."/>
            <person name="Miyake S."/>
            <person name="Stingl U."/>
        </authorList>
    </citation>
    <scope>NUCLEOTIDE SEQUENCE</scope>
    <source>
        <strain evidence="1">SCG-B11WGA-EpuloA1</strain>
    </source>
</reference>
<accession>A0ACC8XEC2</accession>
<name>A0ACC8XEC2_9FIRM</name>
<dbReference type="EMBL" id="LJDB01000037">
    <property type="protein sequence ID" value="ONI41441.1"/>
    <property type="molecule type" value="Genomic_DNA"/>
</dbReference>
<gene>
    <name evidence="1" type="ORF">AN396_03560</name>
</gene>
<comment type="caution">
    <text evidence="1">The sequence shown here is derived from an EMBL/GenBank/DDBJ whole genome shotgun (WGS) entry which is preliminary data.</text>
</comment>
<proteinExistence type="predicted"/>